<dbReference type="InterPro" id="IPR007902">
    <property type="entry name" value="Chl4/mis15/CENP-N"/>
</dbReference>
<dbReference type="GO" id="GO:0007059">
    <property type="term" value="P:chromosome segregation"/>
    <property type="evidence" value="ECO:0007669"/>
    <property type="project" value="InterPro"/>
</dbReference>
<dbReference type="GeneID" id="30201056"/>
<evidence type="ECO:0008006" key="3">
    <source>
        <dbReference type="Google" id="ProtNLM"/>
    </source>
</evidence>
<proteinExistence type="predicted"/>
<dbReference type="RefSeq" id="XP_019036668.1">
    <property type="nucleotide sequence ID" value="XM_019183810.1"/>
</dbReference>
<evidence type="ECO:0000313" key="2">
    <source>
        <dbReference type="Proteomes" id="UP000094112"/>
    </source>
</evidence>
<dbReference type="Gene3D" id="3.10.20.720">
    <property type="match status" value="1"/>
</dbReference>
<reference evidence="1 2" key="1">
    <citation type="journal article" date="2016" name="Proc. Natl. Acad. Sci. U.S.A.">
        <title>Comparative genomics of biotechnologically important yeasts.</title>
        <authorList>
            <person name="Riley R."/>
            <person name="Haridas S."/>
            <person name="Wolfe K.H."/>
            <person name="Lopes M.R."/>
            <person name="Hittinger C.T."/>
            <person name="Goeker M."/>
            <person name="Salamov A.A."/>
            <person name="Wisecaver J.H."/>
            <person name="Long T.M."/>
            <person name="Calvey C.H."/>
            <person name="Aerts A.L."/>
            <person name="Barry K.W."/>
            <person name="Choi C."/>
            <person name="Clum A."/>
            <person name="Coughlan A.Y."/>
            <person name="Deshpande S."/>
            <person name="Douglass A.P."/>
            <person name="Hanson S.J."/>
            <person name="Klenk H.-P."/>
            <person name="LaButti K.M."/>
            <person name="Lapidus A."/>
            <person name="Lindquist E.A."/>
            <person name="Lipzen A.M."/>
            <person name="Meier-Kolthoff J.P."/>
            <person name="Ohm R.A."/>
            <person name="Otillar R.P."/>
            <person name="Pangilinan J.L."/>
            <person name="Peng Y."/>
            <person name="Rokas A."/>
            <person name="Rosa C.A."/>
            <person name="Scheuner C."/>
            <person name="Sibirny A.A."/>
            <person name="Slot J.C."/>
            <person name="Stielow J.B."/>
            <person name="Sun H."/>
            <person name="Kurtzman C.P."/>
            <person name="Blackwell M."/>
            <person name="Grigoriev I.V."/>
            <person name="Jeffries T.W."/>
        </authorList>
    </citation>
    <scope>NUCLEOTIDE SEQUENCE [LARGE SCALE GENOMIC DNA]</scope>
    <source>
        <strain evidence="2">ATCC 58044 / CBS 1984 / NCYC 433 / NRRL Y-366-8</strain>
    </source>
</reference>
<dbReference type="OrthoDB" id="6585699at2759"/>
<dbReference type="AlphaFoldDB" id="A0A1E3NWB5"/>
<dbReference type="Pfam" id="PF05238">
    <property type="entry name" value="CENP-N"/>
    <property type="match status" value="1"/>
</dbReference>
<dbReference type="EMBL" id="KV454213">
    <property type="protein sequence ID" value="ODQ57461.1"/>
    <property type="molecule type" value="Genomic_DNA"/>
</dbReference>
<gene>
    <name evidence="1" type="ORF">WICANDRAFT_64810</name>
</gene>
<organism evidence="1 2">
    <name type="scientific">Wickerhamomyces anomalus (strain ATCC 58044 / CBS 1984 / NCYC 433 / NRRL Y-366-8)</name>
    <name type="common">Yeast</name>
    <name type="synonym">Hansenula anomala</name>
    <dbReference type="NCBI Taxonomy" id="683960"/>
    <lineage>
        <taxon>Eukaryota</taxon>
        <taxon>Fungi</taxon>
        <taxon>Dikarya</taxon>
        <taxon>Ascomycota</taxon>
        <taxon>Saccharomycotina</taxon>
        <taxon>Saccharomycetes</taxon>
        <taxon>Phaffomycetales</taxon>
        <taxon>Wickerhamomycetaceae</taxon>
        <taxon>Wickerhamomyces</taxon>
    </lineage>
</organism>
<accession>A0A1E3NWB5</accession>
<dbReference type="STRING" id="683960.A0A1E3NWB5"/>
<name>A0A1E3NWB5_WICAA</name>
<keyword evidence="2" id="KW-1185">Reference proteome</keyword>
<dbReference type="Proteomes" id="UP000094112">
    <property type="component" value="Unassembled WGS sequence"/>
</dbReference>
<evidence type="ECO:0000313" key="1">
    <source>
        <dbReference type="EMBL" id="ODQ57461.1"/>
    </source>
</evidence>
<dbReference type="GO" id="GO:0034080">
    <property type="term" value="P:CENP-A containing chromatin assembly"/>
    <property type="evidence" value="ECO:0007669"/>
    <property type="project" value="InterPro"/>
</dbReference>
<sequence>MSKSNALRNSFIPKRSPIVISRILQRLTTDSLINICLLWCSMPLTQPRPSLEILEELETDLDQYIQDFKVLLQSYKDKTKNTNKRRIIDKLLVDIYPNGLNLLQYAQIDSQLIVEKSQGFLWQVSQLVNSQDEPHVLNLHDPQLFLERLVLGLSNYFMNHIYISHHPHYPLTIIRIQLFDLLHTSTTSNSINNSLVSRKPFLISLPHNSSNIIHSPITNDQTSSIILQSISFALSSPTKQLRIISNPSSTLLKSLESLHIIHGNSRFSSSLGIWTPYADGAIDISPFDDPETHQTLQKEETPMDLDEKRCKVAQLRFKGSLDGLQSDVLYEDNKPFKKRKVNEELRNIDKNEYSSITPIQTAQFELISDFNNERPRLKLRFNGNDVFAGLHELCADGLINPETIPGFLTGEEGLQNGVVEDGVFIPKQAGAQYINGGLI</sequence>
<protein>
    <recommendedName>
        <fullName evidence="3">Centromere protein Chl4/mis15/CENP-N</fullName>
    </recommendedName>
</protein>